<evidence type="ECO:0000256" key="1">
    <source>
        <dbReference type="ARBA" id="ARBA00006987"/>
    </source>
</evidence>
<dbReference type="Gene3D" id="3.40.190.10">
    <property type="entry name" value="Periplasmic binding protein-like II"/>
    <property type="match status" value="1"/>
</dbReference>
<dbReference type="Gene3D" id="3.40.190.150">
    <property type="entry name" value="Bordetella uptake gene, domain 1"/>
    <property type="match status" value="1"/>
</dbReference>
<keyword evidence="2" id="KW-0732">Signal</keyword>
<comment type="similarity">
    <text evidence="1">Belongs to the UPF0065 (bug) family.</text>
</comment>
<feature type="signal peptide" evidence="2">
    <location>
        <begin position="1"/>
        <end position="25"/>
    </location>
</feature>
<evidence type="ECO:0000313" key="4">
    <source>
        <dbReference type="Proteomes" id="UP001597299"/>
    </source>
</evidence>
<dbReference type="PIRSF" id="PIRSF017082">
    <property type="entry name" value="YflP"/>
    <property type="match status" value="1"/>
</dbReference>
<dbReference type="CDD" id="cd07012">
    <property type="entry name" value="PBP2_Bug_TTT"/>
    <property type="match status" value="1"/>
</dbReference>
<accession>A0ABW4YZP6</accession>
<proteinExistence type="inferred from homology"/>
<organism evidence="3 4">
    <name type="scientific">Ancylobacter oerskovii</name>
    <dbReference type="NCBI Taxonomy" id="459519"/>
    <lineage>
        <taxon>Bacteria</taxon>
        <taxon>Pseudomonadati</taxon>
        <taxon>Pseudomonadota</taxon>
        <taxon>Alphaproteobacteria</taxon>
        <taxon>Hyphomicrobiales</taxon>
        <taxon>Xanthobacteraceae</taxon>
        <taxon>Ancylobacter</taxon>
    </lineage>
</organism>
<name>A0ABW4YZP6_9HYPH</name>
<dbReference type="EMBL" id="JBHUHD010000001">
    <property type="protein sequence ID" value="MFD2141722.1"/>
    <property type="molecule type" value="Genomic_DNA"/>
</dbReference>
<feature type="chain" id="PRO_5047502425" evidence="2">
    <location>
        <begin position="26"/>
        <end position="321"/>
    </location>
</feature>
<dbReference type="PANTHER" id="PTHR42928">
    <property type="entry name" value="TRICARBOXYLATE-BINDING PROTEIN"/>
    <property type="match status" value="1"/>
</dbReference>
<dbReference type="InterPro" id="IPR042100">
    <property type="entry name" value="Bug_dom1"/>
</dbReference>
<keyword evidence="4" id="KW-1185">Reference proteome</keyword>
<dbReference type="InterPro" id="IPR005064">
    <property type="entry name" value="BUG"/>
</dbReference>
<protein>
    <submittedName>
        <fullName evidence="3">Bug family tripartite tricarboxylate transporter substrate binding protein</fullName>
    </submittedName>
</protein>
<gene>
    <name evidence="3" type="ORF">ACFSNC_15015</name>
</gene>
<dbReference type="Proteomes" id="UP001597299">
    <property type="component" value="Unassembled WGS sequence"/>
</dbReference>
<reference evidence="4" key="1">
    <citation type="journal article" date="2019" name="Int. J. Syst. Evol. Microbiol.">
        <title>The Global Catalogue of Microorganisms (GCM) 10K type strain sequencing project: providing services to taxonomists for standard genome sequencing and annotation.</title>
        <authorList>
            <consortium name="The Broad Institute Genomics Platform"/>
            <consortium name="The Broad Institute Genome Sequencing Center for Infectious Disease"/>
            <person name="Wu L."/>
            <person name="Ma J."/>
        </authorList>
    </citation>
    <scope>NUCLEOTIDE SEQUENCE [LARGE SCALE GENOMIC DNA]</scope>
    <source>
        <strain evidence="4">CCM 7435</strain>
    </source>
</reference>
<dbReference type="Pfam" id="PF03401">
    <property type="entry name" value="TctC"/>
    <property type="match status" value="1"/>
</dbReference>
<comment type="caution">
    <text evidence="3">The sequence shown here is derived from an EMBL/GenBank/DDBJ whole genome shotgun (WGS) entry which is preliminary data.</text>
</comment>
<evidence type="ECO:0000313" key="3">
    <source>
        <dbReference type="EMBL" id="MFD2141722.1"/>
    </source>
</evidence>
<dbReference type="PANTHER" id="PTHR42928:SF3">
    <property type="entry name" value="UPF0065 PROTEIN YFLP"/>
    <property type="match status" value="1"/>
</dbReference>
<dbReference type="SUPFAM" id="SSF53850">
    <property type="entry name" value="Periplasmic binding protein-like II"/>
    <property type="match status" value="1"/>
</dbReference>
<dbReference type="RefSeq" id="WP_213352603.1">
    <property type="nucleotide sequence ID" value="NZ_JAHBGB010000027.1"/>
</dbReference>
<evidence type="ECO:0000256" key="2">
    <source>
        <dbReference type="SAM" id="SignalP"/>
    </source>
</evidence>
<sequence>MKHFAKGLFAFAMTGVAIFAAPAVAEFKGLEIIAPGGPGSGQDQAARAMADALAKDRLASNVQVVNIPGGGGMIALSQFVTSKENNNHAVLTQGFGHVIFPISNKSPVSLADVKPLALLAGEYEVMVVPADSPLKSIDDVIARFKADPGKFIWGGGSAGSTENIFYALIAKQVGMDPKKVNFLPHANTGEIITSVLGKQVNVGGGGYQDFAPQIEAGKLRIIAVASPERLPGIDAPTLKEKGIDVVLANWRGVSVHKSLTDKQTAEVAAVFDQMVKSPRWQQIMKERGWLDLYKPSADYAVFLEGEQKKVREILVELGLAQ</sequence>